<reference evidence="9" key="1">
    <citation type="journal article" date="2021" name="PeerJ">
        <title>Extensive microbial diversity within the chicken gut microbiome revealed by metagenomics and culture.</title>
        <authorList>
            <person name="Gilroy R."/>
            <person name="Ravi A."/>
            <person name="Getino M."/>
            <person name="Pursley I."/>
            <person name="Horton D.L."/>
            <person name="Alikhan N.F."/>
            <person name="Baker D."/>
            <person name="Gharbi K."/>
            <person name="Hall N."/>
            <person name="Watson M."/>
            <person name="Adriaenssens E.M."/>
            <person name="Foster-Nyarko E."/>
            <person name="Jarju S."/>
            <person name="Secka A."/>
            <person name="Antonio M."/>
            <person name="Oren A."/>
            <person name="Chaudhuri R.R."/>
            <person name="La Ragione R."/>
            <person name="Hildebrand F."/>
            <person name="Pallen M.J."/>
        </authorList>
    </citation>
    <scope>NUCLEOTIDE SEQUENCE</scope>
    <source>
        <strain evidence="9">CHK130-7132</strain>
    </source>
</reference>
<evidence type="ECO:0000256" key="5">
    <source>
        <dbReference type="ARBA" id="ARBA00023136"/>
    </source>
</evidence>
<feature type="compositionally biased region" description="Basic and acidic residues" evidence="6">
    <location>
        <begin position="369"/>
        <end position="378"/>
    </location>
</feature>
<keyword evidence="4 7" id="KW-1133">Transmembrane helix</keyword>
<evidence type="ECO:0000313" key="10">
    <source>
        <dbReference type="Proteomes" id="UP000823854"/>
    </source>
</evidence>
<comment type="similarity">
    <text evidence="2">Belongs to the EamA transporter family.</text>
</comment>
<dbReference type="Pfam" id="PF00892">
    <property type="entry name" value="EamA"/>
    <property type="match status" value="1"/>
</dbReference>
<evidence type="ECO:0000256" key="3">
    <source>
        <dbReference type="ARBA" id="ARBA00022692"/>
    </source>
</evidence>
<evidence type="ECO:0000313" key="9">
    <source>
        <dbReference type="EMBL" id="HJC69048.1"/>
    </source>
</evidence>
<evidence type="ECO:0000256" key="1">
    <source>
        <dbReference type="ARBA" id="ARBA00004141"/>
    </source>
</evidence>
<feature type="transmembrane region" description="Helical" evidence="7">
    <location>
        <begin position="169"/>
        <end position="189"/>
    </location>
</feature>
<comment type="subcellular location">
    <subcellularLocation>
        <location evidence="1">Membrane</location>
        <topology evidence="1">Multi-pass membrane protein</topology>
    </subcellularLocation>
</comment>
<dbReference type="SUPFAM" id="SSF103481">
    <property type="entry name" value="Multidrug resistance efflux transporter EmrE"/>
    <property type="match status" value="1"/>
</dbReference>
<dbReference type="AlphaFoldDB" id="A0A9D2PX93"/>
<gene>
    <name evidence="9" type="ORF">H9932_05120</name>
</gene>
<organism evidence="9 10">
    <name type="scientific">Candidatus Brachybacterium intestinipullorum</name>
    <dbReference type="NCBI Taxonomy" id="2838512"/>
    <lineage>
        <taxon>Bacteria</taxon>
        <taxon>Bacillati</taxon>
        <taxon>Actinomycetota</taxon>
        <taxon>Actinomycetes</taxon>
        <taxon>Micrococcales</taxon>
        <taxon>Dermabacteraceae</taxon>
        <taxon>Brachybacterium</taxon>
    </lineage>
</organism>
<dbReference type="InterPro" id="IPR050638">
    <property type="entry name" value="AA-Vitamin_Transporters"/>
</dbReference>
<feature type="transmembrane region" description="Helical" evidence="7">
    <location>
        <begin position="286"/>
        <end position="307"/>
    </location>
</feature>
<protein>
    <submittedName>
        <fullName evidence="9">EamA family transporter</fullName>
    </submittedName>
</protein>
<feature type="transmembrane region" description="Helical" evidence="7">
    <location>
        <begin position="144"/>
        <end position="162"/>
    </location>
</feature>
<accession>A0A9D2PX93</accession>
<feature type="transmembrane region" description="Helical" evidence="7">
    <location>
        <begin position="118"/>
        <end position="138"/>
    </location>
</feature>
<keyword evidence="5 7" id="KW-0472">Membrane</keyword>
<dbReference type="EMBL" id="DWWC01000100">
    <property type="protein sequence ID" value="HJC69048.1"/>
    <property type="molecule type" value="Genomic_DNA"/>
</dbReference>
<evidence type="ECO:0000256" key="2">
    <source>
        <dbReference type="ARBA" id="ARBA00007362"/>
    </source>
</evidence>
<dbReference type="GO" id="GO:0016020">
    <property type="term" value="C:membrane"/>
    <property type="evidence" value="ECO:0007669"/>
    <property type="project" value="UniProtKB-SubCell"/>
</dbReference>
<keyword evidence="3 7" id="KW-0812">Transmembrane</keyword>
<comment type="caution">
    <text evidence="9">The sequence shown here is derived from an EMBL/GenBank/DDBJ whole genome shotgun (WGS) entry which is preliminary data.</text>
</comment>
<name>A0A9D2PX93_9MICO</name>
<evidence type="ECO:0000256" key="6">
    <source>
        <dbReference type="SAM" id="MobiDB-lite"/>
    </source>
</evidence>
<feature type="domain" description="EamA" evidence="8">
    <location>
        <begin position="196"/>
        <end position="329"/>
    </location>
</feature>
<feature type="transmembrane region" description="Helical" evidence="7">
    <location>
        <begin position="256"/>
        <end position="274"/>
    </location>
</feature>
<feature type="region of interest" description="Disordered" evidence="6">
    <location>
        <begin position="1"/>
        <end position="49"/>
    </location>
</feature>
<feature type="transmembrane region" description="Helical" evidence="7">
    <location>
        <begin position="61"/>
        <end position="82"/>
    </location>
</feature>
<feature type="transmembrane region" description="Helical" evidence="7">
    <location>
        <begin position="313"/>
        <end position="332"/>
    </location>
</feature>
<feature type="transmembrane region" description="Helical" evidence="7">
    <location>
        <begin position="195"/>
        <end position="214"/>
    </location>
</feature>
<evidence type="ECO:0000259" key="8">
    <source>
        <dbReference type="Pfam" id="PF00892"/>
    </source>
</evidence>
<dbReference type="PANTHER" id="PTHR32322:SF2">
    <property type="entry name" value="EAMA DOMAIN-CONTAINING PROTEIN"/>
    <property type="match status" value="1"/>
</dbReference>
<feature type="transmembrane region" description="Helical" evidence="7">
    <location>
        <begin position="88"/>
        <end position="106"/>
    </location>
</feature>
<evidence type="ECO:0000256" key="4">
    <source>
        <dbReference type="ARBA" id="ARBA00022989"/>
    </source>
</evidence>
<feature type="compositionally biased region" description="Low complexity" evidence="6">
    <location>
        <begin position="31"/>
        <end position="49"/>
    </location>
</feature>
<sequence>MRTPLDCSTLLHGTRREPSLDPVGFEGHSGGVTSSPTSAPTTSQSVSSAPGASGGVPLTPILFILASCCSLQFGAALATHLFPAIGSWGTTSLRLGLAALVLLLIVRPKPHLFTRQQWLAVIAFGVVVGGMNGAFYAAIERIPLGTAVAIEFLGPLAVAALLSTRRTDLLWVVLALAGVSLFGLESLTGAAALDLLGVVFALVAAVFWGLYVLTSARVGRLVPGQDGLAVAMLIGALAVLPLGAPGAVVGLTDPKLLLLALGTAVLASVLPYTLELSALRRLPRHVFGIMLSLEPVVALLAGVLLLSQGITPLRVTAAVLVVVASAGVTLTARSRPEEEPQPVDEVPGWDLPTPTHATLTGEMPVLTEEDLRGEDAPGERAAAPRSSDETAE</sequence>
<dbReference type="InterPro" id="IPR000620">
    <property type="entry name" value="EamA_dom"/>
</dbReference>
<proteinExistence type="inferred from homology"/>
<dbReference type="PANTHER" id="PTHR32322">
    <property type="entry name" value="INNER MEMBRANE TRANSPORTER"/>
    <property type="match status" value="1"/>
</dbReference>
<feature type="region of interest" description="Disordered" evidence="6">
    <location>
        <begin position="333"/>
        <end position="392"/>
    </location>
</feature>
<feature type="transmembrane region" description="Helical" evidence="7">
    <location>
        <begin position="226"/>
        <end position="244"/>
    </location>
</feature>
<dbReference type="InterPro" id="IPR037185">
    <property type="entry name" value="EmrE-like"/>
</dbReference>
<evidence type="ECO:0000256" key="7">
    <source>
        <dbReference type="SAM" id="Phobius"/>
    </source>
</evidence>
<reference evidence="9" key="2">
    <citation type="submission" date="2021-04" db="EMBL/GenBank/DDBJ databases">
        <authorList>
            <person name="Gilroy R."/>
        </authorList>
    </citation>
    <scope>NUCLEOTIDE SEQUENCE</scope>
    <source>
        <strain evidence="9">CHK130-7132</strain>
    </source>
</reference>
<dbReference type="Proteomes" id="UP000823854">
    <property type="component" value="Unassembled WGS sequence"/>
</dbReference>